<dbReference type="EMBL" id="KL596899">
    <property type="protein sequence ID" value="KER22426.1"/>
    <property type="molecule type" value="Genomic_DNA"/>
</dbReference>
<evidence type="ECO:0000259" key="1">
    <source>
        <dbReference type="Pfam" id="PF23055"/>
    </source>
</evidence>
<dbReference type="RefSeq" id="XP_009173817.1">
    <property type="nucleotide sequence ID" value="XM_009175553.1"/>
</dbReference>
<reference evidence="2 3" key="1">
    <citation type="submission" date="2013-11" db="EMBL/GenBank/DDBJ databases">
        <title>Opisthorchis viverrini - life in the bile duct.</title>
        <authorList>
            <person name="Young N.D."/>
            <person name="Nagarajan N."/>
            <person name="Lin S.J."/>
            <person name="Korhonen P.K."/>
            <person name="Jex A.R."/>
            <person name="Hall R.S."/>
            <person name="Safavi-Hemami H."/>
            <person name="Kaewkong W."/>
            <person name="Bertrand D."/>
            <person name="Gao S."/>
            <person name="Seet Q."/>
            <person name="Wongkham S."/>
            <person name="Teh B.T."/>
            <person name="Wongkham C."/>
            <person name="Intapan P.M."/>
            <person name="Maleewong W."/>
            <person name="Yang X."/>
            <person name="Hu M."/>
            <person name="Wang Z."/>
            <person name="Hofmann A."/>
            <person name="Sternberg P.W."/>
            <person name="Tan P."/>
            <person name="Wang J."/>
            <person name="Gasser R.B."/>
        </authorList>
    </citation>
    <scope>NUCLEOTIDE SEQUENCE [LARGE SCALE GENOMIC DNA]</scope>
</reference>
<dbReference type="GeneID" id="20323642"/>
<protein>
    <recommendedName>
        <fullName evidence="1">DUF7041 domain-containing protein</fullName>
    </recommendedName>
</protein>
<keyword evidence="3" id="KW-1185">Reference proteome</keyword>
<dbReference type="InterPro" id="IPR055469">
    <property type="entry name" value="DUF7041"/>
</dbReference>
<name>A0A074Z5L6_OPIVI</name>
<dbReference type="AlphaFoldDB" id="A0A074Z5L6"/>
<accession>A0A074Z5L6</accession>
<proteinExistence type="predicted"/>
<dbReference type="Proteomes" id="UP000054324">
    <property type="component" value="Unassembled WGS sequence"/>
</dbReference>
<dbReference type="OrthoDB" id="10257314at2759"/>
<feature type="domain" description="DUF7041" evidence="1">
    <location>
        <begin position="65"/>
        <end position="120"/>
    </location>
</feature>
<evidence type="ECO:0000313" key="3">
    <source>
        <dbReference type="Proteomes" id="UP000054324"/>
    </source>
</evidence>
<dbReference type="KEGG" id="ovi:T265_09473"/>
<sequence length="130" mass="14494">MRLQGKHPVNGAVLKELWQQSLLIELWPESISVILLGIRNTVKEDIRCTPVQLVYGQTLRLPGDMQTMFSYMVSQLPSEVATEVVDLMDPMLASNPYTTLKTAIIKRTATPDEANLQKLLAGVKLGDRTT</sequence>
<organism evidence="2 3">
    <name type="scientific">Opisthorchis viverrini</name>
    <name type="common">Southeast Asian liver fluke</name>
    <dbReference type="NCBI Taxonomy" id="6198"/>
    <lineage>
        <taxon>Eukaryota</taxon>
        <taxon>Metazoa</taxon>
        <taxon>Spiralia</taxon>
        <taxon>Lophotrochozoa</taxon>
        <taxon>Platyhelminthes</taxon>
        <taxon>Trematoda</taxon>
        <taxon>Digenea</taxon>
        <taxon>Opisthorchiida</taxon>
        <taxon>Opisthorchiata</taxon>
        <taxon>Opisthorchiidae</taxon>
        <taxon>Opisthorchis</taxon>
    </lineage>
</organism>
<evidence type="ECO:0000313" key="2">
    <source>
        <dbReference type="EMBL" id="KER22426.1"/>
    </source>
</evidence>
<gene>
    <name evidence="2" type="ORF">T265_09473</name>
</gene>
<dbReference type="CTD" id="20323642"/>
<dbReference type="Pfam" id="PF23055">
    <property type="entry name" value="DUF7041"/>
    <property type="match status" value="1"/>
</dbReference>